<dbReference type="RefSeq" id="XP_033596690.1">
    <property type="nucleotide sequence ID" value="XM_033748507.1"/>
</dbReference>
<evidence type="ECO:0000256" key="4">
    <source>
        <dbReference type="ARBA" id="ARBA00022777"/>
    </source>
</evidence>
<evidence type="ECO:0000256" key="3">
    <source>
        <dbReference type="ARBA" id="ARBA00022741"/>
    </source>
</evidence>
<dbReference type="SMART" id="SM00220">
    <property type="entry name" value="S_TKc"/>
    <property type="match status" value="1"/>
</dbReference>
<keyword evidence="3" id="KW-0547">Nucleotide-binding</keyword>
<dbReference type="Proteomes" id="UP000799437">
    <property type="component" value="Unassembled WGS sequence"/>
</dbReference>
<keyword evidence="4 7" id="KW-0418">Kinase</keyword>
<evidence type="ECO:0000313" key="7">
    <source>
        <dbReference type="EMBL" id="KAF2754239.1"/>
    </source>
</evidence>
<evidence type="ECO:0000256" key="2">
    <source>
        <dbReference type="ARBA" id="ARBA00022679"/>
    </source>
</evidence>
<gene>
    <name evidence="7" type="ORF">EJ05DRAFT_514245</name>
</gene>
<evidence type="ECO:0000259" key="6">
    <source>
        <dbReference type="PROSITE" id="PS50011"/>
    </source>
</evidence>
<dbReference type="OrthoDB" id="5979581at2759"/>
<dbReference type="GO" id="GO:0004674">
    <property type="term" value="F:protein serine/threonine kinase activity"/>
    <property type="evidence" value="ECO:0007669"/>
    <property type="project" value="UniProtKB-KW"/>
</dbReference>
<dbReference type="Pfam" id="PF00069">
    <property type="entry name" value="Pkinase"/>
    <property type="match status" value="1"/>
</dbReference>
<dbReference type="InterPro" id="IPR011009">
    <property type="entry name" value="Kinase-like_dom_sf"/>
</dbReference>
<organism evidence="7 8">
    <name type="scientific">Pseudovirgaria hyperparasitica</name>
    <dbReference type="NCBI Taxonomy" id="470096"/>
    <lineage>
        <taxon>Eukaryota</taxon>
        <taxon>Fungi</taxon>
        <taxon>Dikarya</taxon>
        <taxon>Ascomycota</taxon>
        <taxon>Pezizomycotina</taxon>
        <taxon>Dothideomycetes</taxon>
        <taxon>Dothideomycetes incertae sedis</taxon>
        <taxon>Acrospermales</taxon>
        <taxon>Acrospermaceae</taxon>
        <taxon>Pseudovirgaria</taxon>
    </lineage>
</organism>
<evidence type="ECO:0000256" key="5">
    <source>
        <dbReference type="ARBA" id="ARBA00022840"/>
    </source>
</evidence>
<feature type="domain" description="Protein kinase" evidence="6">
    <location>
        <begin position="1"/>
        <end position="326"/>
    </location>
</feature>
<reference evidence="7" key="1">
    <citation type="journal article" date="2020" name="Stud. Mycol.">
        <title>101 Dothideomycetes genomes: a test case for predicting lifestyles and emergence of pathogens.</title>
        <authorList>
            <person name="Haridas S."/>
            <person name="Albert R."/>
            <person name="Binder M."/>
            <person name="Bloem J."/>
            <person name="Labutti K."/>
            <person name="Salamov A."/>
            <person name="Andreopoulos B."/>
            <person name="Baker S."/>
            <person name="Barry K."/>
            <person name="Bills G."/>
            <person name="Bluhm B."/>
            <person name="Cannon C."/>
            <person name="Castanera R."/>
            <person name="Culley D."/>
            <person name="Daum C."/>
            <person name="Ezra D."/>
            <person name="Gonzalez J."/>
            <person name="Henrissat B."/>
            <person name="Kuo A."/>
            <person name="Liang C."/>
            <person name="Lipzen A."/>
            <person name="Lutzoni F."/>
            <person name="Magnuson J."/>
            <person name="Mondo S."/>
            <person name="Nolan M."/>
            <person name="Ohm R."/>
            <person name="Pangilinan J."/>
            <person name="Park H.-J."/>
            <person name="Ramirez L."/>
            <person name="Alfaro M."/>
            <person name="Sun H."/>
            <person name="Tritt A."/>
            <person name="Yoshinaga Y."/>
            <person name="Zwiers L.-H."/>
            <person name="Turgeon B."/>
            <person name="Goodwin S."/>
            <person name="Spatafora J."/>
            <person name="Crous P."/>
            <person name="Grigoriev I."/>
        </authorList>
    </citation>
    <scope>NUCLEOTIDE SEQUENCE</scope>
    <source>
        <strain evidence="7">CBS 121739</strain>
    </source>
</reference>
<keyword evidence="2" id="KW-0808">Transferase</keyword>
<evidence type="ECO:0000256" key="1">
    <source>
        <dbReference type="ARBA" id="ARBA00022527"/>
    </source>
</evidence>
<dbReference type="PROSITE" id="PS50011">
    <property type="entry name" value="PROTEIN_KINASE_DOM"/>
    <property type="match status" value="1"/>
</dbReference>
<dbReference type="InterPro" id="IPR000719">
    <property type="entry name" value="Prot_kinase_dom"/>
</dbReference>
<proteinExistence type="predicted"/>
<keyword evidence="5" id="KW-0067">ATP-binding</keyword>
<evidence type="ECO:0000313" key="8">
    <source>
        <dbReference type="Proteomes" id="UP000799437"/>
    </source>
</evidence>
<dbReference type="InterPro" id="IPR050494">
    <property type="entry name" value="Ser_Thr_dual-spec_kinase"/>
</dbReference>
<dbReference type="Gene3D" id="1.10.510.10">
    <property type="entry name" value="Transferase(Phosphotransferase) domain 1"/>
    <property type="match status" value="1"/>
</dbReference>
<dbReference type="PANTHER" id="PTHR24058">
    <property type="entry name" value="DUAL SPECIFICITY PROTEIN KINASE"/>
    <property type="match status" value="1"/>
</dbReference>
<keyword evidence="1" id="KW-0723">Serine/threonine-protein kinase</keyword>
<dbReference type="GeneID" id="54489561"/>
<protein>
    <submittedName>
        <fullName evidence="7">Kinase-like protein</fullName>
    </submittedName>
</protein>
<dbReference type="AlphaFoldDB" id="A0A6A6VWK7"/>
<dbReference type="EMBL" id="ML996581">
    <property type="protein sequence ID" value="KAF2754239.1"/>
    <property type="molecule type" value="Genomic_DNA"/>
</dbReference>
<dbReference type="GO" id="GO:0005524">
    <property type="term" value="F:ATP binding"/>
    <property type="evidence" value="ECO:0007669"/>
    <property type="project" value="UniProtKB-KW"/>
</dbReference>
<dbReference type="SUPFAM" id="SSF56112">
    <property type="entry name" value="Protein kinase-like (PK-like)"/>
    <property type="match status" value="1"/>
</dbReference>
<sequence>MPLRIGQVLQGARGVYELLQPLKGSSVFKAKVLSSSSSAPQSKWAVVKTAGTDDERMCLRREYRNYSIPAIASSPHIRAMCDTIPSDSKHEDELPCLVFEWMDVDLRSVYAIDFRSRPALPRAVSKAVLSALHTLKTLDAVHTDVNPNNIFITNADSDCPVVKLGDLGVTIKDSYTKQRAQSLPCRAPEVWQGYSCRHASDVWSLAVTLTTKLSPLPLFGHLDKIIEGETEAWCIAKLICLVGPIGQPINPAYEDEFALARQLAVMDHPLTRVQSKLVQRGHWRTELEYIPDPPVPRDLLDFIGEILVMDPEKRPTAAQALQHPYLQAAL</sequence>
<name>A0A6A6VWK7_9PEZI</name>
<keyword evidence="8" id="KW-1185">Reference proteome</keyword>
<accession>A0A6A6VWK7</accession>
<dbReference type="PANTHER" id="PTHR24058:SF124">
    <property type="entry name" value="PROTEIN KINASE SUPERFAMILY PROTEIN"/>
    <property type="match status" value="1"/>
</dbReference>